<dbReference type="EMBL" id="CP011057">
    <property type="protein sequence ID" value="AKA80231.1"/>
    <property type="molecule type" value="Genomic_DNA"/>
</dbReference>
<evidence type="ECO:0000313" key="10">
    <source>
        <dbReference type="Proteomes" id="UP000033085"/>
    </source>
</evidence>
<evidence type="ECO:0000313" key="3">
    <source>
        <dbReference type="EMBL" id="AKA80231.1"/>
    </source>
</evidence>
<dbReference type="EMBL" id="LT549890">
    <property type="protein sequence ID" value="SAI85641.1"/>
    <property type="molecule type" value="Genomic_DNA"/>
</dbReference>
<dbReference type="Proteomes" id="UP000033085">
    <property type="component" value="Chromosome"/>
</dbReference>
<evidence type="ECO:0000313" key="6">
    <source>
        <dbReference type="EMBL" id="AZF74552.1"/>
    </source>
</evidence>
<dbReference type="EMBL" id="CP011056">
    <property type="protein sequence ID" value="AKA77541.1"/>
    <property type="molecule type" value="Genomic_DNA"/>
</dbReference>
<dbReference type="KEGG" id="ssof:SULC_2782"/>
<evidence type="ECO:0000313" key="2">
    <source>
        <dbReference type="EMBL" id="AKA77541.1"/>
    </source>
</evidence>
<dbReference type="RefSeq" id="WP_009991752.1">
    <property type="nucleotide sequence ID" value="NZ_CP011055.2"/>
</dbReference>
<evidence type="ECO:0000313" key="9">
    <source>
        <dbReference type="Proteomes" id="UP000033057"/>
    </source>
</evidence>
<evidence type="ECO:0000313" key="16">
    <source>
        <dbReference type="Proteomes" id="UP000275843"/>
    </source>
</evidence>
<dbReference type="Proteomes" id="UP000267993">
    <property type="component" value="Chromosome"/>
</dbReference>
<evidence type="ECO:0000313" key="14">
    <source>
        <dbReference type="Proteomes" id="UP000269431"/>
    </source>
</evidence>
<dbReference type="OrthoDB" id="10147at2157"/>
<dbReference type="Proteomes" id="UP000273194">
    <property type="component" value="Chromosome"/>
</dbReference>
<dbReference type="KEGG" id="ssol:SULB_2785"/>
<name>A0A0E3K6X7_SACSO</name>
<dbReference type="KEGG" id="ssoa:SULA_2784"/>
<evidence type="ECO:0000313" key="5">
    <source>
        <dbReference type="EMBL" id="AZF71932.1"/>
    </source>
</evidence>
<proteinExistence type="predicted"/>
<reference evidence="8" key="3">
    <citation type="submission" date="2016-04" db="EMBL/GenBank/DDBJ databases">
        <authorList>
            <person name="Evans L.H."/>
            <person name="Alamgir A."/>
            <person name="Owens N."/>
            <person name="Weber N.D."/>
            <person name="Virtaneva K."/>
            <person name="Barbian K."/>
            <person name="Babar A."/>
            <person name="Rosenke K."/>
        </authorList>
    </citation>
    <scope>NUCLEOTIDE SEQUENCE</scope>
    <source>
        <strain evidence="8">P1</strain>
    </source>
</reference>
<evidence type="ECO:0000313" key="1">
    <source>
        <dbReference type="EMBL" id="AKA74845.1"/>
    </source>
</evidence>
<dbReference type="AlphaFoldDB" id="A0A0E3K6X7"/>
<gene>
    <name evidence="8" type="ORF">SSOP1_2087</name>
    <name evidence="3" type="ORF">SULA_2784</name>
    <name evidence="1" type="ORF">SULB_2785</name>
    <name evidence="2" type="ORF">SULC_2782</name>
    <name evidence="4" type="ORF">SULG_14185</name>
    <name evidence="5" type="ORF">SULH_14185</name>
    <name evidence="6" type="ORF">SULI_14185</name>
    <name evidence="7" type="ORF">SULZ_14205</name>
</gene>
<evidence type="ECO:0000313" key="15">
    <source>
        <dbReference type="Proteomes" id="UP000273194"/>
    </source>
</evidence>
<evidence type="ECO:0000313" key="12">
    <source>
        <dbReference type="Proteomes" id="UP000076770"/>
    </source>
</evidence>
<reference evidence="13 14" key="4">
    <citation type="journal article" date="2018" name="Proc. Natl. Acad. Sci. U.S.A.">
        <title>Nonmutational mechanism of inheritance in the Archaeon Sulfolobus solfataricus.</title>
        <authorList>
            <person name="Payne S."/>
            <person name="McCarthy S."/>
            <person name="Johnson T."/>
            <person name="North E."/>
            <person name="Blum P."/>
        </authorList>
    </citation>
    <scope>NUCLEOTIDE SEQUENCE [LARGE SCALE GENOMIC DNA]</scope>
    <source>
        <strain evidence="5 13">SARC-H</strain>
        <strain evidence="6 16">SARC-I</strain>
        <strain evidence="7 14">SUL120</strain>
        <strain evidence="4 15">SULG</strain>
    </source>
</reference>
<dbReference type="EMBL" id="CP033235">
    <property type="protein sequence ID" value="AZF69312.1"/>
    <property type="molecule type" value="Genomic_DNA"/>
</dbReference>
<evidence type="ECO:0000313" key="7">
    <source>
        <dbReference type="EMBL" id="AZF84980.1"/>
    </source>
</evidence>
<dbReference type="Proteomes" id="UP000275843">
    <property type="component" value="Chromosome"/>
</dbReference>
<dbReference type="Proteomes" id="UP000033106">
    <property type="component" value="Chromosome"/>
</dbReference>
<sequence length="158" mass="18558">MPRELTPIEQLQLLLPGYRGYKAKDLIRQDDFLVRRAVIDRLEQTIRIISEKESFIASTDPFSPQLKVMEFLISKIRELINNIMSSQGGGADIYARWKVTTEELDQIVNHDMKMIDIASQLVELAKNNRIEEFEPLLNDLRAVFYDRMKLFYPPELRK</sequence>
<dbReference type="EMBL" id="CP033236">
    <property type="protein sequence ID" value="AZF71932.1"/>
    <property type="molecule type" value="Genomic_DNA"/>
</dbReference>
<dbReference type="Proteomes" id="UP000076770">
    <property type="component" value="Chromosome i"/>
</dbReference>
<dbReference type="OMA" id="YARYKIQ"/>
<evidence type="ECO:0000313" key="11">
    <source>
        <dbReference type="Proteomes" id="UP000033106"/>
    </source>
</evidence>
<dbReference type="Proteomes" id="UP000269431">
    <property type="component" value="Chromosome"/>
</dbReference>
<dbReference type="EMBL" id="CP033237">
    <property type="protein sequence ID" value="AZF74552.1"/>
    <property type="molecule type" value="Genomic_DNA"/>
</dbReference>
<accession>A0A0E3K6X7</accession>
<dbReference type="EMBL" id="CP033241">
    <property type="protein sequence ID" value="AZF84980.1"/>
    <property type="molecule type" value="Genomic_DNA"/>
</dbReference>
<protein>
    <submittedName>
        <fullName evidence="1">Uncharacterized protein</fullName>
    </submittedName>
</protein>
<reference evidence="9 10" key="1">
    <citation type="journal article" date="2015" name="Genome Announc.">
        <title>Complete Genome Sequence of Sulfolobus solfataricus Strain 98/2 and Evolved Derivatives.</title>
        <authorList>
            <person name="McCarthy S."/>
            <person name="Gradnigo J."/>
            <person name="Johnson T."/>
            <person name="Payne S."/>
            <person name="Lipzen A."/>
            <person name="Martin J."/>
            <person name="Schackwitz W."/>
            <person name="Moriyama E."/>
            <person name="Blum P."/>
        </authorList>
    </citation>
    <scope>NUCLEOTIDE SEQUENCE [LARGE SCALE GENOMIC DNA]</scope>
    <source>
        <strain evidence="9">98/2 SULC</strain>
        <strain evidence="1">SARC-B</strain>
        <strain evidence="2">SARC-C</strain>
        <strain evidence="3 11">SULA</strain>
        <strain evidence="10">SULB</strain>
    </source>
</reference>
<reference evidence="1" key="5">
    <citation type="submission" date="2018-10" db="EMBL/GenBank/DDBJ databases">
        <authorList>
            <person name="McCarthy S."/>
            <person name="Gradnigo J."/>
            <person name="Johnson T."/>
            <person name="Payne S."/>
            <person name="Lipzen A."/>
            <person name="Schackwitz W."/>
            <person name="Martin J."/>
            <person name="Moriyama E."/>
            <person name="Blum P."/>
        </authorList>
    </citation>
    <scope>NUCLEOTIDE SEQUENCE</scope>
    <source>
        <strain evidence="1">SARC-B</strain>
        <strain evidence="2">SARC-C</strain>
        <strain evidence="3">SULA</strain>
    </source>
</reference>
<reference evidence="12" key="2">
    <citation type="submission" date="2016-04" db="EMBL/GenBank/DDBJ databases">
        <authorList>
            <person name="Shah S.A."/>
            <person name="Garrett R.A."/>
        </authorList>
    </citation>
    <scope>NUCLEOTIDE SEQUENCE [LARGE SCALE GENOMIC DNA]</scope>
    <source>
        <strain evidence="12">ATCC 35091 / DSM 1616 / JCM 8930 / NBRC 15331 / P1</strain>
    </source>
</reference>
<dbReference type="Proteomes" id="UP000033057">
    <property type="component" value="Chromosome"/>
</dbReference>
<evidence type="ECO:0000313" key="13">
    <source>
        <dbReference type="Proteomes" id="UP000267993"/>
    </source>
</evidence>
<evidence type="ECO:0000313" key="4">
    <source>
        <dbReference type="EMBL" id="AZF69312.1"/>
    </source>
</evidence>
<dbReference type="PATRIC" id="fig|2287.6.peg.2975"/>
<organism evidence="1 10">
    <name type="scientific">Saccharolobus solfataricus</name>
    <name type="common">Sulfolobus solfataricus</name>
    <dbReference type="NCBI Taxonomy" id="2287"/>
    <lineage>
        <taxon>Archaea</taxon>
        <taxon>Thermoproteota</taxon>
        <taxon>Thermoprotei</taxon>
        <taxon>Sulfolobales</taxon>
        <taxon>Sulfolobaceae</taxon>
        <taxon>Saccharolobus</taxon>
    </lineage>
</organism>
<evidence type="ECO:0000313" key="8">
    <source>
        <dbReference type="EMBL" id="SAI85641.1"/>
    </source>
</evidence>
<dbReference type="GeneID" id="15296865"/>
<dbReference type="EMBL" id="CP011055">
    <property type="protein sequence ID" value="AKA74845.1"/>
    <property type="molecule type" value="Genomic_DNA"/>
</dbReference>